<keyword evidence="3" id="KW-1185">Reference proteome</keyword>
<dbReference type="EMBL" id="CAJOBG010002588">
    <property type="protein sequence ID" value="CAF4016183.1"/>
    <property type="molecule type" value="Genomic_DNA"/>
</dbReference>
<proteinExistence type="predicted"/>
<dbReference type="AlphaFoldDB" id="A0A819PLH7"/>
<name>A0A819PLH7_9BILA</name>
<evidence type="ECO:0000259" key="1">
    <source>
        <dbReference type="Pfam" id="PF19704"/>
    </source>
</evidence>
<sequence length="343" mass="40261">MNNEYALMLPERNKPFVVCRQNLKAALYIYIIVAFMDDSDDRNNRSNQYVFTSTNSELITMFSKHSASLLDKESHDEFPLVHFDHFQFMHRTYRFLFLFFWNSFLSPSHPLTYASPAYGLSMGSMPGPSQYHASNMHSDQMPMGFMAADNMENMRKMFKRFGFQLIEGVDVINAILYSDPRANLMKRISILTEAARIQYYELYKLYELEHYQDGHATTIYYVAAVLHFGLQEWLAFDKEHTQLIMSNQIIAYEADIGRLNVSIQEHSGKVRGYFAVKQNEKNKEKQFLAEIKLKHDNQVEKYRSYCIGELPKIQIRSSDIIIPLQALSQYENYISHLLYLIQF</sequence>
<dbReference type="InterPro" id="IPR045581">
    <property type="entry name" value="DNAPKcs_CC5"/>
</dbReference>
<evidence type="ECO:0000313" key="2">
    <source>
        <dbReference type="EMBL" id="CAF4016183.1"/>
    </source>
</evidence>
<organism evidence="2 3">
    <name type="scientific">Rotaria magnacalcarata</name>
    <dbReference type="NCBI Taxonomy" id="392030"/>
    <lineage>
        <taxon>Eukaryota</taxon>
        <taxon>Metazoa</taxon>
        <taxon>Spiralia</taxon>
        <taxon>Gnathifera</taxon>
        <taxon>Rotifera</taxon>
        <taxon>Eurotatoria</taxon>
        <taxon>Bdelloidea</taxon>
        <taxon>Philodinida</taxon>
        <taxon>Philodinidae</taxon>
        <taxon>Rotaria</taxon>
    </lineage>
</organism>
<feature type="domain" description="DNA-dependent protein kinase catalytic subunit CC5" evidence="1">
    <location>
        <begin position="246"/>
        <end position="339"/>
    </location>
</feature>
<dbReference type="GO" id="GO:0006303">
    <property type="term" value="P:double-strand break repair via nonhomologous end joining"/>
    <property type="evidence" value="ECO:0007669"/>
    <property type="project" value="InterPro"/>
</dbReference>
<accession>A0A819PLH7</accession>
<reference evidence="2" key="1">
    <citation type="submission" date="2021-02" db="EMBL/GenBank/DDBJ databases">
        <authorList>
            <person name="Nowell W R."/>
        </authorList>
    </citation>
    <scope>NUCLEOTIDE SEQUENCE</scope>
</reference>
<comment type="caution">
    <text evidence="2">The sequence shown here is derived from an EMBL/GenBank/DDBJ whole genome shotgun (WGS) entry which is preliminary data.</text>
</comment>
<evidence type="ECO:0000313" key="3">
    <source>
        <dbReference type="Proteomes" id="UP000663866"/>
    </source>
</evidence>
<dbReference type="Proteomes" id="UP000663866">
    <property type="component" value="Unassembled WGS sequence"/>
</dbReference>
<gene>
    <name evidence="2" type="ORF">OVN521_LOCUS15916</name>
</gene>
<dbReference type="Pfam" id="PF19704">
    <property type="entry name" value="DNAPKcs_CC5"/>
    <property type="match status" value="1"/>
</dbReference>
<protein>
    <recommendedName>
        <fullName evidence="1">DNA-dependent protein kinase catalytic subunit CC5 domain-containing protein</fullName>
    </recommendedName>
</protein>